<feature type="region of interest" description="Disordered" evidence="1">
    <location>
        <begin position="1"/>
        <end position="48"/>
    </location>
</feature>
<evidence type="ECO:0000313" key="4">
    <source>
        <dbReference type="Proteomes" id="UP001417504"/>
    </source>
</evidence>
<evidence type="ECO:0000256" key="1">
    <source>
        <dbReference type="SAM" id="MobiDB-lite"/>
    </source>
</evidence>
<dbReference type="PANTHER" id="PTHR33709:SF17">
    <property type="entry name" value="UBIQUITIN-SPECIFIC PROTEASE FAMILY C19-RELATED PROTEIN"/>
    <property type="match status" value="1"/>
</dbReference>
<name>A0AAP0E3V7_9MAGN</name>
<dbReference type="AlphaFoldDB" id="A0AAP0E3V7"/>
<comment type="caution">
    <text evidence="3">The sequence shown here is derived from an EMBL/GenBank/DDBJ whole genome shotgun (WGS) entry which is preliminary data.</text>
</comment>
<dbReference type="PANTHER" id="PTHR33709">
    <property type="entry name" value="OSJNBA0035M09.9 PROTEIN"/>
    <property type="match status" value="1"/>
</dbReference>
<sequence>MGTRTQSHKLSGGLYVSGRPEQQPKERPPTMASRAVPYTGGDVKKSGELGKMFDIPSATATAAVAVAAPPKSTSRHSSSSGPVRSAPNSGPAAAPLPPTGLITSGPMSGPRRSSGAQSGQLEASSKAAYGAAVTNLGEEVRVLVRVSKGVMWVFGVVALMAVVVGVFMMATVKNAVILVVVAAVAAPLLLLLLWNCVFKRRGLLGFLNRFPDAELRGAKDGQFVKVTGIVTCGSIPLESSYQRIPRCVYVSTELYEYKGWGAKSANSKHWPFSWGLRYSEKHVADFYISDFHSGLRALVKAGYGAKVAPFVKPASVVDVTKENRELSPSFLRWLADRNLSSDDRIMRLEEGYVKEGNTVSVMGTVQRHDNVLMIIPSAQPATTGCQWLRCLLPTYIEGLILKCDESQNTDVIPV</sequence>
<evidence type="ECO:0008006" key="5">
    <source>
        <dbReference type="Google" id="ProtNLM"/>
    </source>
</evidence>
<dbReference type="EMBL" id="JBBNAE010000011">
    <property type="protein sequence ID" value="KAK9084740.1"/>
    <property type="molecule type" value="Genomic_DNA"/>
</dbReference>
<proteinExistence type="predicted"/>
<evidence type="ECO:0000313" key="3">
    <source>
        <dbReference type="EMBL" id="KAK9084740.1"/>
    </source>
</evidence>
<keyword evidence="2" id="KW-0812">Transmembrane</keyword>
<feature type="region of interest" description="Disordered" evidence="1">
    <location>
        <begin position="65"/>
        <end position="120"/>
    </location>
</feature>
<keyword evidence="4" id="KW-1185">Reference proteome</keyword>
<feature type="compositionally biased region" description="Low complexity" evidence="1">
    <location>
        <begin position="104"/>
        <end position="115"/>
    </location>
</feature>
<dbReference type="Proteomes" id="UP001417504">
    <property type="component" value="Unassembled WGS sequence"/>
</dbReference>
<accession>A0AAP0E3V7</accession>
<organism evidence="3 4">
    <name type="scientific">Stephania japonica</name>
    <dbReference type="NCBI Taxonomy" id="461633"/>
    <lineage>
        <taxon>Eukaryota</taxon>
        <taxon>Viridiplantae</taxon>
        <taxon>Streptophyta</taxon>
        <taxon>Embryophyta</taxon>
        <taxon>Tracheophyta</taxon>
        <taxon>Spermatophyta</taxon>
        <taxon>Magnoliopsida</taxon>
        <taxon>Ranunculales</taxon>
        <taxon>Menispermaceae</taxon>
        <taxon>Menispermoideae</taxon>
        <taxon>Cissampelideae</taxon>
        <taxon>Stephania</taxon>
    </lineage>
</organism>
<gene>
    <name evidence="3" type="ORF">Sjap_025151</name>
</gene>
<keyword evidence="2" id="KW-1133">Transmembrane helix</keyword>
<feature type="compositionally biased region" description="Low complexity" evidence="1">
    <location>
        <begin position="65"/>
        <end position="93"/>
    </location>
</feature>
<evidence type="ECO:0000256" key="2">
    <source>
        <dbReference type="SAM" id="Phobius"/>
    </source>
</evidence>
<feature type="transmembrane region" description="Helical" evidence="2">
    <location>
        <begin position="150"/>
        <end position="170"/>
    </location>
</feature>
<dbReference type="InterPro" id="IPR040339">
    <property type="entry name" value="At1g16860-like"/>
</dbReference>
<protein>
    <recommendedName>
        <fullName evidence="5">Ubiquitin-specific protease family C19-related protein</fullName>
    </recommendedName>
</protein>
<keyword evidence="2" id="KW-0472">Membrane</keyword>
<reference evidence="3 4" key="1">
    <citation type="submission" date="2024-01" db="EMBL/GenBank/DDBJ databases">
        <title>Genome assemblies of Stephania.</title>
        <authorList>
            <person name="Yang L."/>
        </authorList>
    </citation>
    <scope>NUCLEOTIDE SEQUENCE [LARGE SCALE GENOMIC DNA]</scope>
    <source>
        <strain evidence="3">QJT</strain>
        <tissue evidence="3">Leaf</tissue>
    </source>
</reference>
<feature type="transmembrane region" description="Helical" evidence="2">
    <location>
        <begin position="176"/>
        <end position="198"/>
    </location>
</feature>